<dbReference type="AlphaFoldDB" id="A0A2R5L8E0"/>
<evidence type="ECO:0000313" key="10">
    <source>
        <dbReference type="EMBL" id="MBY05687.1"/>
    </source>
</evidence>
<dbReference type="SUPFAM" id="SSF82171">
    <property type="entry name" value="DPP6 N-terminal domain-like"/>
    <property type="match status" value="1"/>
</dbReference>
<comment type="similarity">
    <text evidence="3">Belongs to the peptidase S9C family.</text>
</comment>
<feature type="domain" description="Peptidase S9 prolyl oligopeptidase catalytic" evidence="8">
    <location>
        <begin position="579"/>
        <end position="785"/>
    </location>
</feature>
<dbReference type="GO" id="GO:0005737">
    <property type="term" value="C:cytoplasm"/>
    <property type="evidence" value="ECO:0007669"/>
    <property type="project" value="UniProtKB-SubCell"/>
</dbReference>
<sequence>MNDKQDADKWVMKQGTKYRQRYRKEWEECPAFKGWLAPVTENPCIAFCRNCKITFTAKLSDIRSHSNSRKHQKAMQGQLPRKRMSSVLRLQGIESLDVSNIVNLYREMSRVPTPKSATLLLNQDTVNLETVWDMRDVEQGERVAFTRHHVGRLDAESNLSFQPVGHPQTCPSESLTAQSHSGVYKAVLRKVNKKGEDKQYIEFWDQNLKLDSVDLESVGVHGKVHEKGPFYSFCWSNSENQVLYVAEKKQPKRASYFTRNEKDEMEKGTEFLYRDDWGEQLKGFCSPVLCTINVYSCAINVIQNFPDDISPGEAVWAPEDTGIVFIGWDGSPWKLGVYACNNRRSQLYYYDFEGDSYISIGDTGKCIYSPRFSPDGNILVYLQSEVGGPHFQSCQLVKCNWETKQTVIVVDTVASPAGNDFPGLYLSKLPQNCFMSDCTTVVLSSCWHSKWEVIGINTEFGDLMKLSRDETVGFWEVLTVKENFIVAALSALNSTPHIVVGMLSSEGSVTVWTPVEQDDNKVSGISWYILQFSPPDESNMIFEATLVTPKNETDLPLIVWPHGGPHTSFHAGFQLFPILFVKCGFAVLLVNYRGSTGFGEENLRSLIGKIGQQDIFDVQCAAEVAAQRDEINPDKMVIFGGSHGGFIACHAIGQFPNFYRACVVRNPVVDISVMGPSDIPDWFWIESGLDNNYKYDTVAEPKHMEVMWNKSPVKFIKNVRVPSMFLLGAKDERVSPSQGMKFYKSLLAQGVTAQLHMYDSNHSLADVSVEADCFVNTVLWFKKFLN</sequence>
<evidence type="ECO:0000256" key="7">
    <source>
        <dbReference type="ARBA" id="ARBA00022801"/>
    </source>
</evidence>
<keyword evidence="10" id="KW-0645">Protease</keyword>
<organism evidence="10">
    <name type="scientific">Ornithodoros turicata</name>
    <dbReference type="NCBI Taxonomy" id="34597"/>
    <lineage>
        <taxon>Eukaryota</taxon>
        <taxon>Metazoa</taxon>
        <taxon>Ecdysozoa</taxon>
        <taxon>Arthropoda</taxon>
        <taxon>Chelicerata</taxon>
        <taxon>Arachnida</taxon>
        <taxon>Acari</taxon>
        <taxon>Parasitiformes</taxon>
        <taxon>Ixodida</taxon>
        <taxon>Ixodoidea</taxon>
        <taxon>Argasidae</taxon>
        <taxon>Ornithodorinae</taxon>
        <taxon>Ornithodoros</taxon>
    </lineage>
</organism>
<dbReference type="GO" id="GO:0004177">
    <property type="term" value="F:aminopeptidase activity"/>
    <property type="evidence" value="ECO:0007669"/>
    <property type="project" value="UniProtKB-KW"/>
</dbReference>
<evidence type="ECO:0000259" key="9">
    <source>
        <dbReference type="Pfam" id="PF19283"/>
    </source>
</evidence>
<keyword evidence="6" id="KW-0963">Cytoplasm</keyword>
<evidence type="ECO:0000256" key="5">
    <source>
        <dbReference type="ARBA" id="ARBA00012917"/>
    </source>
</evidence>
<accession>A0A2R5L8E0</accession>
<comment type="subcellular location">
    <subcellularLocation>
        <location evidence="2">Cytoplasm</location>
    </subcellularLocation>
</comment>
<dbReference type="Pfam" id="PF00326">
    <property type="entry name" value="Peptidase_S9"/>
    <property type="match status" value="1"/>
</dbReference>
<dbReference type="EC" id="3.4.19.1" evidence="5"/>
<comment type="catalytic activity">
    <reaction evidence="1">
        <text>Cleavage of an N-acetyl or N-formyl amino acid from the N-terminus of a polypeptide.</text>
        <dbReference type="EC" id="3.4.19.1"/>
    </reaction>
</comment>
<evidence type="ECO:0000256" key="4">
    <source>
        <dbReference type="ARBA" id="ARBA00011881"/>
    </source>
</evidence>
<dbReference type="FunFam" id="3.40.50.1820:FF:000043">
    <property type="entry name" value="acylamino-acid-releasing enzyme"/>
    <property type="match status" value="1"/>
</dbReference>
<dbReference type="GO" id="GO:0006508">
    <property type="term" value="P:proteolysis"/>
    <property type="evidence" value="ECO:0007669"/>
    <property type="project" value="InterPro"/>
</dbReference>
<dbReference type="PANTHER" id="PTHR42776:SF4">
    <property type="entry name" value="ACYLAMINO-ACID-RELEASING ENZYME"/>
    <property type="match status" value="1"/>
</dbReference>
<dbReference type="Pfam" id="PF19283">
    <property type="entry name" value="APEH_N"/>
    <property type="match status" value="1"/>
</dbReference>
<dbReference type="EMBL" id="GGLE01001561">
    <property type="protein sequence ID" value="MBY05687.1"/>
    <property type="molecule type" value="Transcribed_RNA"/>
</dbReference>
<name>A0A2R5L8E0_9ACAR</name>
<feature type="domain" description="Acylamino-acid-releasing enzyme N-terminal" evidence="9">
    <location>
        <begin position="103"/>
        <end position="510"/>
    </location>
</feature>
<protein>
    <recommendedName>
        <fullName evidence="5">acylaminoacyl-peptidase</fullName>
        <ecNumber evidence="5">3.4.19.1</ecNumber>
    </recommendedName>
</protein>
<keyword evidence="10" id="KW-0031">Aminopeptidase</keyword>
<dbReference type="PANTHER" id="PTHR42776">
    <property type="entry name" value="SERINE PEPTIDASE S9 FAMILY MEMBER"/>
    <property type="match status" value="1"/>
</dbReference>
<proteinExistence type="inferred from homology"/>
<dbReference type="InterPro" id="IPR001375">
    <property type="entry name" value="Peptidase_S9_cat"/>
</dbReference>
<evidence type="ECO:0000256" key="6">
    <source>
        <dbReference type="ARBA" id="ARBA00022490"/>
    </source>
</evidence>
<dbReference type="SUPFAM" id="SSF53474">
    <property type="entry name" value="alpha/beta-Hydrolases"/>
    <property type="match status" value="1"/>
</dbReference>
<comment type="subunit">
    <text evidence="4">Homotetramer.</text>
</comment>
<dbReference type="GO" id="GO:0008242">
    <property type="term" value="F:omega peptidase activity"/>
    <property type="evidence" value="ECO:0007669"/>
    <property type="project" value="UniProtKB-EC"/>
</dbReference>
<dbReference type="GO" id="GO:0004252">
    <property type="term" value="F:serine-type endopeptidase activity"/>
    <property type="evidence" value="ECO:0007669"/>
    <property type="project" value="TreeGrafter"/>
</dbReference>
<evidence type="ECO:0000256" key="2">
    <source>
        <dbReference type="ARBA" id="ARBA00004496"/>
    </source>
</evidence>
<dbReference type="InterPro" id="IPR045550">
    <property type="entry name" value="AARE_N"/>
</dbReference>
<evidence type="ECO:0000256" key="1">
    <source>
        <dbReference type="ARBA" id="ARBA00000721"/>
    </source>
</evidence>
<dbReference type="Gene3D" id="3.40.50.1820">
    <property type="entry name" value="alpha/beta hydrolase"/>
    <property type="match status" value="1"/>
</dbReference>
<evidence type="ECO:0000259" key="8">
    <source>
        <dbReference type="Pfam" id="PF00326"/>
    </source>
</evidence>
<keyword evidence="7" id="KW-0378">Hydrolase</keyword>
<dbReference type="InterPro" id="IPR029058">
    <property type="entry name" value="AB_hydrolase_fold"/>
</dbReference>
<evidence type="ECO:0000256" key="3">
    <source>
        <dbReference type="ARBA" id="ARBA00010040"/>
    </source>
</evidence>
<reference evidence="10" key="1">
    <citation type="submission" date="2018-03" db="EMBL/GenBank/DDBJ databases">
        <title>The relapsing fever spirochete Borrelia turicatae persists in the highly oxidative environment of its soft-bodied tick vector.</title>
        <authorList>
            <person name="Bourret T.J."/>
            <person name="Boyle W.K."/>
            <person name="Valenzuela J.G."/>
            <person name="Oliveira F."/>
            <person name="Lopez J.E."/>
        </authorList>
    </citation>
    <scope>NUCLEOTIDE SEQUENCE</scope>
    <source>
        <strain evidence="10">Kansas strain/isolate</strain>
        <tissue evidence="10">Salivary glands</tissue>
    </source>
</reference>